<dbReference type="InterPro" id="IPR046980">
    <property type="entry name" value="KefG/KefF"/>
</dbReference>
<dbReference type="SUPFAM" id="SSF52218">
    <property type="entry name" value="Flavoproteins"/>
    <property type="match status" value="1"/>
</dbReference>
<dbReference type="InterPro" id="IPR003680">
    <property type="entry name" value="Flavodoxin_fold"/>
</dbReference>
<protein>
    <recommendedName>
        <fullName evidence="2">Flavodoxin-like fold domain-containing protein</fullName>
    </recommendedName>
</protein>
<evidence type="ECO:0000259" key="2">
    <source>
        <dbReference type="Pfam" id="PF02525"/>
    </source>
</evidence>
<dbReference type="Proteomes" id="UP001449582">
    <property type="component" value="Unassembled WGS sequence"/>
</dbReference>
<dbReference type="Gene3D" id="3.40.50.360">
    <property type="match status" value="1"/>
</dbReference>
<keyword evidence="4" id="KW-1185">Reference proteome</keyword>
<sequence length="168" mass="19551">MQKTLVLYSRICPGESIHTIQLFNMLKELPNVTAVKLDGTVPYETVKEQEFIKQFDNVILLFTINWFNLPWNLSRYMAEVWRVGNFNLEGINFYTVVTTGSPQTTYTKDEGFGWTAPEYLNNLSSVFKRLKANYCGQLFFHGCAKPDQEKFAGFVEEVKEYYLTKINK</sequence>
<comment type="caution">
    <text evidence="3">The sequence shown here is derived from an EMBL/GenBank/DDBJ whole genome shotgun (WGS) entry which is preliminary data.</text>
</comment>
<reference evidence="3" key="1">
    <citation type="submission" date="2024-02" db="EMBL/GenBank/DDBJ databases">
        <title>Draft genome sequence of new strains in genus Ureaplasma.</title>
        <authorList>
            <person name="Nakajima Y."/>
            <person name="Segawa T."/>
        </authorList>
    </citation>
    <scope>NUCLEOTIDE SEQUENCE [LARGE SCALE GENOMIC DNA]</scope>
    <source>
        <strain evidence="3">OM1</strain>
    </source>
</reference>
<dbReference type="Pfam" id="PF02525">
    <property type="entry name" value="Flavodoxin_2"/>
    <property type="match status" value="1"/>
</dbReference>
<dbReference type="PANTHER" id="PTHR47307">
    <property type="entry name" value="GLUTATHIONE-REGULATED POTASSIUM-EFFLUX SYSTEM ANCILLARY PROTEIN KEFG"/>
    <property type="match status" value="1"/>
</dbReference>
<gene>
    <name evidence="3" type="ORF">UREOM_5460</name>
</gene>
<proteinExistence type="predicted"/>
<evidence type="ECO:0000256" key="1">
    <source>
        <dbReference type="ARBA" id="ARBA00023002"/>
    </source>
</evidence>
<dbReference type="EMBL" id="BAABQM010000003">
    <property type="protein sequence ID" value="GAA5414835.1"/>
    <property type="molecule type" value="Genomic_DNA"/>
</dbReference>
<evidence type="ECO:0000313" key="4">
    <source>
        <dbReference type="Proteomes" id="UP001449582"/>
    </source>
</evidence>
<name>A0ABP9U675_9BACT</name>
<evidence type="ECO:0000313" key="3">
    <source>
        <dbReference type="EMBL" id="GAA5414835.1"/>
    </source>
</evidence>
<feature type="domain" description="Flavodoxin-like fold" evidence="2">
    <location>
        <begin position="18"/>
        <end position="160"/>
    </location>
</feature>
<organism evidence="3 4">
    <name type="scientific">Ureaplasma ceti</name>
    <dbReference type="NCBI Taxonomy" id="3119530"/>
    <lineage>
        <taxon>Bacteria</taxon>
        <taxon>Bacillati</taxon>
        <taxon>Mycoplasmatota</taxon>
        <taxon>Mycoplasmoidales</taxon>
        <taxon>Mycoplasmoidaceae</taxon>
        <taxon>Ureaplasma</taxon>
    </lineage>
</organism>
<dbReference type="InterPro" id="IPR029039">
    <property type="entry name" value="Flavoprotein-like_sf"/>
</dbReference>
<dbReference type="RefSeq" id="WP_353289995.1">
    <property type="nucleotide sequence ID" value="NZ_BAABQM010000003.1"/>
</dbReference>
<dbReference type="PANTHER" id="PTHR47307:SF1">
    <property type="entry name" value="GLUTATHIONE-REGULATED POTASSIUM-EFFLUX SYSTEM ANCILLARY PROTEIN KEFG"/>
    <property type="match status" value="1"/>
</dbReference>
<keyword evidence="1" id="KW-0560">Oxidoreductase</keyword>
<accession>A0ABP9U675</accession>